<feature type="transmembrane region" description="Helical" evidence="1">
    <location>
        <begin position="56"/>
        <end position="81"/>
    </location>
</feature>
<evidence type="ECO:0000256" key="1">
    <source>
        <dbReference type="SAM" id="Phobius"/>
    </source>
</evidence>
<sequence length="206" mass="22290">MVFDLERIGRHALNAAFNTREIFRMVFDVARNMPVLLNVSVRKVFFKQIYFTGIQALTTVSVIGVLIGMVIITQVTSIVGVNPLLVGKVLVWTVVRELGPLLAAIIITARSSTAIAAELGAMKANKEVDSLILMGIEPLKYLVVPRVVGTALCVLVLIFYFQAMAIGGGLLIFSAISDVSFFSQIQGIFSALGVYDVLISLLKSLA</sequence>
<proteinExistence type="predicted"/>
<name>A0A0F9PF62_9ZZZZ</name>
<keyword evidence="1" id="KW-1133">Transmembrane helix</keyword>
<keyword evidence="1" id="KW-0812">Transmembrane</keyword>
<dbReference type="PANTHER" id="PTHR30188">
    <property type="entry name" value="ABC TRANSPORTER PERMEASE PROTEIN-RELATED"/>
    <property type="match status" value="1"/>
</dbReference>
<dbReference type="PANTHER" id="PTHR30188:SF4">
    <property type="entry name" value="PROTEIN TRIGALACTOSYLDIACYLGLYCEROL 1, CHLOROPLASTIC"/>
    <property type="match status" value="1"/>
</dbReference>
<dbReference type="Pfam" id="PF02405">
    <property type="entry name" value="MlaE"/>
    <property type="match status" value="1"/>
</dbReference>
<gene>
    <name evidence="2" type="ORF">LCGC14_1222880</name>
</gene>
<comment type="caution">
    <text evidence="2">The sequence shown here is derived from an EMBL/GenBank/DDBJ whole genome shotgun (WGS) entry which is preliminary data.</text>
</comment>
<dbReference type="EMBL" id="LAZR01006456">
    <property type="protein sequence ID" value="KKM91992.1"/>
    <property type="molecule type" value="Genomic_DNA"/>
</dbReference>
<feature type="transmembrane region" description="Helical" evidence="1">
    <location>
        <begin position="101"/>
        <end position="121"/>
    </location>
</feature>
<accession>A0A0F9PF62</accession>
<reference evidence="2" key="1">
    <citation type="journal article" date="2015" name="Nature">
        <title>Complex archaea that bridge the gap between prokaryotes and eukaryotes.</title>
        <authorList>
            <person name="Spang A."/>
            <person name="Saw J.H."/>
            <person name="Jorgensen S.L."/>
            <person name="Zaremba-Niedzwiedzka K."/>
            <person name="Martijn J."/>
            <person name="Lind A.E."/>
            <person name="van Eijk R."/>
            <person name="Schleper C."/>
            <person name="Guy L."/>
            <person name="Ettema T.J."/>
        </authorList>
    </citation>
    <scope>NUCLEOTIDE SEQUENCE</scope>
</reference>
<dbReference type="InterPro" id="IPR030802">
    <property type="entry name" value="Permease_MalE"/>
</dbReference>
<evidence type="ECO:0000313" key="2">
    <source>
        <dbReference type="EMBL" id="KKM91992.1"/>
    </source>
</evidence>
<protein>
    <submittedName>
        <fullName evidence="2">Uncharacterized protein</fullName>
    </submittedName>
</protein>
<dbReference type="AlphaFoldDB" id="A0A0F9PF62"/>
<organism evidence="2">
    <name type="scientific">marine sediment metagenome</name>
    <dbReference type="NCBI Taxonomy" id="412755"/>
    <lineage>
        <taxon>unclassified sequences</taxon>
        <taxon>metagenomes</taxon>
        <taxon>ecological metagenomes</taxon>
    </lineage>
</organism>
<feature type="transmembrane region" description="Helical" evidence="1">
    <location>
        <begin position="181"/>
        <end position="202"/>
    </location>
</feature>
<dbReference type="GO" id="GO:0043190">
    <property type="term" value="C:ATP-binding cassette (ABC) transporter complex"/>
    <property type="evidence" value="ECO:0007669"/>
    <property type="project" value="InterPro"/>
</dbReference>
<keyword evidence="1" id="KW-0472">Membrane</keyword>
<feature type="transmembrane region" description="Helical" evidence="1">
    <location>
        <begin position="141"/>
        <end position="161"/>
    </location>
</feature>
<dbReference type="GO" id="GO:0005548">
    <property type="term" value="F:phospholipid transporter activity"/>
    <property type="evidence" value="ECO:0007669"/>
    <property type="project" value="TreeGrafter"/>
</dbReference>